<keyword evidence="2" id="KW-1185">Reference proteome</keyword>
<reference evidence="1 2" key="1">
    <citation type="journal article" date="2019" name="Nat. Ecol. Evol.">
        <title>Megaphylogeny resolves global patterns of mushroom evolution.</title>
        <authorList>
            <person name="Varga T."/>
            <person name="Krizsan K."/>
            <person name="Foldi C."/>
            <person name="Dima B."/>
            <person name="Sanchez-Garcia M."/>
            <person name="Sanchez-Ramirez S."/>
            <person name="Szollosi G.J."/>
            <person name="Szarkandi J.G."/>
            <person name="Papp V."/>
            <person name="Albert L."/>
            <person name="Andreopoulos W."/>
            <person name="Angelini C."/>
            <person name="Antonin V."/>
            <person name="Barry K.W."/>
            <person name="Bougher N.L."/>
            <person name="Buchanan P."/>
            <person name="Buyck B."/>
            <person name="Bense V."/>
            <person name="Catcheside P."/>
            <person name="Chovatia M."/>
            <person name="Cooper J."/>
            <person name="Damon W."/>
            <person name="Desjardin D."/>
            <person name="Finy P."/>
            <person name="Geml J."/>
            <person name="Haridas S."/>
            <person name="Hughes K."/>
            <person name="Justo A."/>
            <person name="Karasinski D."/>
            <person name="Kautmanova I."/>
            <person name="Kiss B."/>
            <person name="Kocsube S."/>
            <person name="Kotiranta H."/>
            <person name="LaButti K.M."/>
            <person name="Lechner B.E."/>
            <person name="Liimatainen K."/>
            <person name="Lipzen A."/>
            <person name="Lukacs Z."/>
            <person name="Mihaltcheva S."/>
            <person name="Morgado L.N."/>
            <person name="Niskanen T."/>
            <person name="Noordeloos M.E."/>
            <person name="Ohm R.A."/>
            <person name="Ortiz-Santana B."/>
            <person name="Ovrebo C."/>
            <person name="Racz N."/>
            <person name="Riley R."/>
            <person name="Savchenko A."/>
            <person name="Shiryaev A."/>
            <person name="Soop K."/>
            <person name="Spirin V."/>
            <person name="Szebenyi C."/>
            <person name="Tomsovsky M."/>
            <person name="Tulloss R.E."/>
            <person name="Uehling J."/>
            <person name="Grigoriev I.V."/>
            <person name="Vagvolgyi C."/>
            <person name="Papp T."/>
            <person name="Martin F.M."/>
            <person name="Miettinen O."/>
            <person name="Hibbett D.S."/>
            <person name="Nagy L.G."/>
        </authorList>
    </citation>
    <scope>NUCLEOTIDE SEQUENCE [LARGE SCALE GENOMIC DNA]</scope>
    <source>
        <strain evidence="1 2">NL-1719</strain>
    </source>
</reference>
<name>A0ACD3A5C3_9AGAR</name>
<evidence type="ECO:0000313" key="1">
    <source>
        <dbReference type="EMBL" id="TFK60902.1"/>
    </source>
</evidence>
<protein>
    <submittedName>
        <fullName evidence="1">Uncharacterized protein</fullName>
    </submittedName>
</protein>
<evidence type="ECO:0000313" key="2">
    <source>
        <dbReference type="Proteomes" id="UP000308600"/>
    </source>
</evidence>
<sequence>MSQHNILTPSIPQTLTGIRNKLNETDTDLAVAITDLDSVMLMASSTHTELDLLREKIVGIRDRLNLAIRQYGILDTQTIALWTHAIELLTRFSILRSAGLQIPNVLFLPGGSGAGQAAIPAAANNHVAIPALDTNDNATPAPNASNVAITAPNTSQATPPVSNVTQGVLPAPNTGNNDLPASSESDNDRDHELPTLSDNELDVGDAEERDTVDSEGQNVTVHDAHEVTTEEEDEHATDGGRGTSIDALRGSSVDALADDERDVSLHGIGFTHGRKRVFKDADPAGPSKKYKTAPLTRTRQARQRRLAGMPKSVKEARGLLPKNPNSGNDLAEGSNVIQEDTLEYP</sequence>
<dbReference type="EMBL" id="ML208719">
    <property type="protein sequence ID" value="TFK60902.1"/>
    <property type="molecule type" value="Genomic_DNA"/>
</dbReference>
<proteinExistence type="predicted"/>
<accession>A0ACD3A5C3</accession>
<organism evidence="1 2">
    <name type="scientific">Pluteus cervinus</name>
    <dbReference type="NCBI Taxonomy" id="181527"/>
    <lineage>
        <taxon>Eukaryota</taxon>
        <taxon>Fungi</taxon>
        <taxon>Dikarya</taxon>
        <taxon>Basidiomycota</taxon>
        <taxon>Agaricomycotina</taxon>
        <taxon>Agaricomycetes</taxon>
        <taxon>Agaricomycetidae</taxon>
        <taxon>Agaricales</taxon>
        <taxon>Pluteineae</taxon>
        <taxon>Pluteaceae</taxon>
        <taxon>Pluteus</taxon>
    </lineage>
</organism>
<dbReference type="Proteomes" id="UP000308600">
    <property type="component" value="Unassembled WGS sequence"/>
</dbReference>
<gene>
    <name evidence="1" type="ORF">BDN72DRAFT_864019</name>
</gene>